<proteinExistence type="predicted"/>
<feature type="domain" description="Transposase IS66 central" evidence="1">
    <location>
        <begin position="37"/>
        <end position="162"/>
    </location>
</feature>
<keyword evidence="3" id="KW-1185">Reference proteome</keyword>
<reference evidence="2 3" key="1">
    <citation type="submission" date="2020-02" db="EMBL/GenBank/DDBJ databases">
        <title>Genome sequences of Thiorhodococcus mannitoliphagus and Thiorhodococcus minor, purple sulfur photosynthetic bacteria in the gammaproteobacterial family, Chromatiaceae.</title>
        <authorList>
            <person name="Aviles F.A."/>
            <person name="Meyer T.E."/>
            <person name="Kyndt J.A."/>
        </authorList>
    </citation>
    <scope>NUCLEOTIDE SEQUENCE [LARGE SCALE GENOMIC DNA]</scope>
    <source>
        <strain evidence="2 3">DSM 11518</strain>
    </source>
</reference>
<evidence type="ECO:0000259" key="1">
    <source>
        <dbReference type="Pfam" id="PF03050"/>
    </source>
</evidence>
<dbReference type="RefSeq" id="WP_164456760.1">
    <property type="nucleotide sequence ID" value="NZ_JAAIJQ010000345.1"/>
</dbReference>
<dbReference type="AlphaFoldDB" id="A0A6M0K6V9"/>
<dbReference type="Pfam" id="PF03050">
    <property type="entry name" value="DDE_Tnp_IS66"/>
    <property type="match status" value="1"/>
</dbReference>
<protein>
    <submittedName>
        <fullName evidence="2">Transposase</fullName>
    </submittedName>
</protein>
<gene>
    <name evidence="2" type="ORF">G3446_27275</name>
</gene>
<sequence>VISASQPLRALLGGLLAKGLSRELAIVSDGAGQFAILLHALCWVHAERLIHKLIPLNERQRQDQARVRDEIWTLYADLKAYQRAPDTAAVADLRTRFETIFSQKTSFATLNQTLKRLKAHQGELLLVLLRPDISLHTNGSENDIRSDVKWRKISGGTRSDLGRR</sequence>
<name>A0A6M0K6V9_9GAMM</name>
<organism evidence="2 3">
    <name type="scientific">Thiorhodococcus minor</name>
    <dbReference type="NCBI Taxonomy" id="57489"/>
    <lineage>
        <taxon>Bacteria</taxon>
        <taxon>Pseudomonadati</taxon>
        <taxon>Pseudomonadota</taxon>
        <taxon>Gammaproteobacteria</taxon>
        <taxon>Chromatiales</taxon>
        <taxon>Chromatiaceae</taxon>
        <taxon>Thiorhodococcus</taxon>
    </lineage>
</organism>
<feature type="non-terminal residue" evidence="2">
    <location>
        <position position="164"/>
    </location>
</feature>
<dbReference type="Proteomes" id="UP000483379">
    <property type="component" value="Unassembled WGS sequence"/>
</dbReference>
<evidence type="ECO:0000313" key="3">
    <source>
        <dbReference type="Proteomes" id="UP000483379"/>
    </source>
</evidence>
<feature type="non-terminal residue" evidence="2">
    <location>
        <position position="1"/>
    </location>
</feature>
<evidence type="ECO:0000313" key="2">
    <source>
        <dbReference type="EMBL" id="NEV65470.1"/>
    </source>
</evidence>
<comment type="caution">
    <text evidence="2">The sequence shown here is derived from an EMBL/GenBank/DDBJ whole genome shotgun (WGS) entry which is preliminary data.</text>
</comment>
<accession>A0A6M0K6V9</accession>
<dbReference type="InterPro" id="IPR004291">
    <property type="entry name" value="Transposase_IS66_central"/>
</dbReference>
<dbReference type="EMBL" id="JAAIJQ010000345">
    <property type="protein sequence ID" value="NEV65470.1"/>
    <property type="molecule type" value="Genomic_DNA"/>
</dbReference>